<accession>A0ACC0V318</accession>
<dbReference type="Proteomes" id="UP001163324">
    <property type="component" value="Chromosome 4"/>
</dbReference>
<organism evidence="1 2">
    <name type="scientific">Trichothecium roseum</name>
    <dbReference type="NCBI Taxonomy" id="47278"/>
    <lineage>
        <taxon>Eukaryota</taxon>
        <taxon>Fungi</taxon>
        <taxon>Dikarya</taxon>
        <taxon>Ascomycota</taxon>
        <taxon>Pezizomycotina</taxon>
        <taxon>Sordariomycetes</taxon>
        <taxon>Hypocreomycetidae</taxon>
        <taxon>Hypocreales</taxon>
        <taxon>Hypocreales incertae sedis</taxon>
        <taxon>Trichothecium</taxon>
    </lineage>
</organism>
<evidence type="ECO:0000313" key="2">
    <source>
        <dbReference type="Proteomes" id="UP001163324"/>
    </source>
</evidence>
<reference evidence="1" key="1">
    <citation type="submission" date="2022-10" db="EMBL/GenBank/DDBJ databases">
        <title>Complete Genome of Trichothecium roseum strain YXFP-22015, a Plant Pathogen Isolated from Citrus.</title>
        <authorList>
            <person name="Wang Y."/>
            <person name="Zhu L."/>
        </authorList>
    </citation>
    <scope>NUCLEOTIDE SEQUENCE</scope>
    <source>
        <strain evidence="1">YXFP-22015</strain>
    </source>
</reference>
<keyword evidence="2" id="KW-1185">Reference proteome</keyword>
<dbReference type="EMBL" id="CM047943">
    <property type="protein sequence ID" value="KAI9900772.1"/>
    <property type="molecule type" value="Genomic_DNA"/>
</dbReference>
<comment type="caution">
    <text evidence="1">The sequence shown here is derived from an EMBL/GenBank/DDBJ whole genome shotgun (WGS) entry which is preliminary data.</text>
</comment>
<gene>
    <name evidence="1" type="ORF">N3K66_005034</name>
</gene>
<proteinExistence type="predicted"/>
<protein>
    <submittedName>
        <fullName evidence="1">Uncharacterized protein</fullName>
    </submittedName>
</protein>
<name>A0ACC0V318_9HYPO</name>
<evidence type="ECO:0000313" key="1">
    <source>
        <dbReference type="EMBL" id="KAI9900772.1"/>
    </source>
</evidence>
<sequence>MNRAISTAWRSRLQLASSSIRRPLLPRLATAYTSIRYESSNAAGELEASPENKAVDIQELRRNREEEPQWERKRRNISFRNDFKISQDPETQAAIDEKLKSPYALPARDYPNITQTKYSAKQARHYAGVLVGHDKIWAKLNKPTEVPWESTFNLLKTMTTSTSDDNQTEAMRIVLPSSLELAEVPNQPVRFIDSSTGILSSLRVSSDRSHSSSILVRGSRSTLVKAADELVTAYEGVQVYQLGEVVTYDYQFRQLWPSIRGAMDGGLELPKNQLDKVWIHPEKEGKGTFHIDHRYEDLPRPAEWTTESLQDYISDVHYACMVPSTFSQLYGTALPPARGNENIRLAKRQEKEADIDAIKVKLMYDAINEPSARTCINLPTLKMALTFMASRGGHVAAADKLLRLAEDWGLPLNTDIYNIMLHAYVQRTNPNYFHSFLIKMHNRYFSANTRTWLLFLRLTQDDGKRRLVVTAMYESGLFKYEGLRRQLAEIMAPTNAYHALRSGKTLEDFLGEQDSFFNCGDWFTHSICNEILEEYLRFRKGPFDISALQPLFAKRRQDLPPVEPDLPMVNTVLSHAASTRDWDMALQALRWLTAENLTPDRETYNHLIGLALATSSPTATAVIFLHSTLSLGLKSKGTRLALRLAIFGKHRNAFWRHNQLPLLDKSMPGTCKRYPFRHEALIARTEQMIREIAGDRKPVESLRVLLEQAWREHDLPMQKEKEEQKEKHMINIMFPPPPEAESKPEATNAVSESETQSQAQTEIEPEYPLVKPKPQVVKLWSASEGELTLCLDTPLDLTRFVKDYVWTPPRAKRHLTDKPPSRY</sequence>